<protein>
    <submittedName>
        <fullName evidence="1 2">Uncharacterized protein</fullName>
    </submittedName>
</protein>
<dbReference type="Proteomes" id="UP000006727">
    <property type="component" value="Chromosome 13"/>
</dbReference>
<dbReference type="AlphaFoldDB" id="A0A2K1JL22"/>
<dbReference type="Gramene" id="Pp3c13_6460V3.1">
    <property type="protein sequence ID" value="Pp3c13_6460V3.1"/>
    <property type="gene ID" value="Pp3c13_6460"/>
</dbReference>
<evidence type="ECO:0000313" key="1">
    <source>
        <dbReference type="EMBL" id="PNR42221.1"/>
    </source>
</evidence>
<dbReference type="EMBL" id="ABEU02000013">
    <property type="protein sequence ID" value="PNR42221.1"/>
    <property type="molecule type" value="Genomic_DNA"/>
</dbReference>
<reference evidence="1 3" key="2">
    <citation type="journal article" date="2018" name="Plant J.">
        <title>The Physcomitrella patens chromosome-scale assembly reveals moss genome structure and evolution.</title>
        <authorList>
            <person name="Lang D."/>
            <person name="Ullrich K.K."/>
            <person name="Murat F."/>
            <person name="Fuchs J."/>
            <person name="Jenkins J."/>
            <person name="Haas F.B."/>
            <person name="Piednoel M."/>
            <person name="Gundlach H."/>
            <person name="Van Bel M."/>
            <person name="Meyberg R."/>
            <person name="Vives C."/>
            <person name="Morata J."/>
            <person name="Symeonidi A."/>
            <person name="Hiss M."/>
            <person name="Muchero W."/>
            <person name="Kamisugi Y."/>
            <person name="Saleh O."/>
            <person name="Blanc G."/>
            <person name="Decker E.L."/>
            <person name="van Gessel N."/>
            <person name="Grimwood J."/>
            <person name="Hayes R.D."/>
            <person name="Graham S.W."/>
            <person name="Gunter L.E."/>
            <person name="McDaniel S.F."/>
            <person name="Hoernstein S.N.W."/>
            <person name="Larsson A."/>
            <person name="Li F.W."/>
            <person name="Perroud P.F."/>
            <person name="Phillips J."/>
            <person name="Ranjan P."/>
            <person name="Rokshar D.S."/>
            <person name="Rothfels C.J."/>
            <person name="Schneider L."/>
            <person name="Shu S."/>
            <person name="Stevenson D.W."/>
            <person name="Thummler F."/>
            <person name="Tillich M."/>
            <person name="Villarreal Aguilar J.C."/>
            <person name="Widiez T."/>
            <person name="Wong G.K."/>
            <person name="Wymore A."/>
            <person name="Zhang Y."/>
            <person name="Zimmer A.D."/>
            <person name="Quatrano R.S."/>
            <person name="Mayer K.F.X."/>
            <person name="Goodstein D."/>
            <person name="Casacuberta J.M."/>
            <person name="Vandepoele K."/>
            <person name="Reski R."/>
            <person name="Cuming A.C."/>
            <person name="Tuskan G.A."/>
            <person name="Maumus F."/>
            <person name="Salse J."/>
            <person name="Schmutz J."/>
            <person name="Rensing S.A."/>
        </authorList>
    </citation>
    <scope>NUCLEOTIDE SEQUENCE [LARGE SCALE GENOMIC DNA]</scope>
    <source>
        <strain evidence="2 3">cv. Gransden 2004</strain>
    </source>
</reference>
<evidence type="ECO:0000313" key="3">
    <source>
        <dbReference type="Proteomes" id="UP000006727"/>
    </source>
</evidence>
<reference evidence="1 3" key="1">
    <citation type="journal article" date="2008" name="Science">
        <title>The Physcomitrella genome reveals evolutionary insights into the conquest of land by plants.</title>
        <authorList>
            <person name="Rensing S."/>
            <person name="Lang D."/>
            <person name="Zimmer A."/>
            <person name="Terry A."/>
            <person name="Salamov A."/>
            <person name="Shapiro H."/>
            <person name="Nishiyama T."/>
            <person name="Perroud P.-F."/>
            <person name="Lindquist E."/>
            <person name="Kamisugi Y."/>
            <person name="Tanahashi T."/>
            <person name="Sakakibara K."/>
            <person name="Fujita T."/>
            <person name="Oishi K."/>
            <person name="Shin-I T."/>
            <person name="Kuroki Y."/>
            <person name="Toyoda A."/>
            <person name="Suzuki Y."/>
            <person name="Hashimoto A."/>
            <person name="Yamaguchi K."/>
            <person name="Sugano A."/>
            <person name="Kohara Y."/>
            <person name="Fujiyama A."/>
            <person name="Anterola A."/>
            <person name="Aoki S."/>
            <person name="Ashton N."/>
            <person name="Barbazuk W.B."/>
            <person name="Barker E."/>
            <person name="Bennetzen J."/>
            <person name="Bezanilla M."/>
            <person name="Blankenship R."/>
            <person name="Cho S.H."/>
            <person name="Dutcher S."/>
            <person name="Estelle M."/>
            <person name="Fawcett J.A."/>
            <person name="Gundlach H."/>
            <person name="Hanada K."/>
            <person name="Heyl A."/>
            <person name="Hicks K.A."/>
            <person name="Hugh J."/>
            <person name="Lohr M."/>
            <person name="Mayer K."/>
            <person name="Melkozernov A."/>
            <person name="Murata T."/>
            <person name="Nelson D."/>
            <person name="Pils B."/>
            <person name="Prigge M."/>
            <person name="Reiss B."/>
            <person name="Renner T."/>
            <person name="Rombauts S."/>
            <person name="Rushton P."/>
            <person name="Sanderfoot A."/>
            <person name="Schween G."/>
            <person name="Shiu S.-H."/>
            <person name="Stueber K."/>
            <person name="Theodoulou F.L."/>
            <person name="Tu H."/>
            <person name="Van de Peer Y."/>
            <person name="Verrier P.J."/>
            <person name="Waters E."/>
            <person name="Wood A."/>
            <person name="Yang L."/>
            <person name="Cove D."/>
            <person name="Cuming A."/>
            <person name="Hasebe M."/>
            <person name="Lucas S."/>
            <person name="Mishler D.B."/>
            <person name="Reski R."/>
            <person name="Grigoriev I."/>
            <person name="Quatrano R.S."/>
            <person name="Boore J.L."/>
        </authorList>
    </citation>
    <scope>NUCLEOTIDE SEQUENCE [LARGE SCALE GENOMIC DNA]</scope>
    <source>
        <strain evidence="2 3">cv. Gransden 2004</strain>
    </source>
</reference>
<gene>
    <name evidence="1" type="ORF">PHYPA_017050</name>
</gene>
<reference evidence="2" key="3">
    <citation type="submission" date="2020-12" db="UniProtKB">
        <authorList>
            <consortium name="EnsemblPlants"/>
        </authorList>
    </citation>
    <scope>IDENTIFICATION</scope>
</reference>
<accession>A0A2K1JL22</accession>
<dbReference type="InParanoid" id="A0A2K1JL22"/>
<keyword evidence="3" id="KW-1185">Reference proteome</keyword>
<organism evidence="1">
    <name type="scientific">Physcomitrium patens</name>
    <name type="common">Spreading-leaved earth moss</name>
    <name type="synonym">Physcomitrella patens</name>
    <dbReference type="NCBI Taxonomy" id="3218"/>
    <lineage>
        <taxon>Eukaryota</taxon>
        <taxon>Viridiplantae</taxon>
        <taxon>Streptophyta</taxon>
        <taxon>Embryophyta</taxon>
        <taxon>Bryophyta</taxon>
        <taxon>Bryophytina</taxon>
        <taxon>Bryopsida</taxon>
        <taxon>Funariidae</taxon>
        <taxon>Funariales</taxon>
        <taxon>Funariaceae</taxon>
        <taxon>Physcomitrium</taxon>
    </lineage>
</organism>
<name>A0A2K1JL22_PHYPA</name>
<proteinExistence type="predicted"/>
<sequence length="107" mass="12550">MATDEHTLWPRKARELRSSGIILKRLYHRRLHTILSHCTNRSRLTFANRILLLHLTRAMKFKDQEIHALAERASVGNWRSLAQEADWRRGLGLLCAVNFYNTDQQLA</sequence>
<dbReference type="EnsemblPlants" id="Pp3c13_6460V3.1">
    <property type="protein sequence ID" value="Pp3c13_6460V3.1"/>
    <property type="gene ID" value="Pp3c13_6460"/>
</dbReference>
<evidence type="ECO:0000313" key="2">
    <source>
        <dbReference type="EnsemblPlants" id="Pp3c13_6460V3.1"/>
    </source>
</evidence>